<dbReference type="PANTHER" id="PTHR30511">
    <property type="entry name" value="ALANINE RACEMASE"/>
    <property type="match status" value="1"/>
</dbReference>
<protein>
    <recommendedName>
        <fullName evidence="5 9">Alanine racemase</fullName>
        <ecNumber evidence="5 9">5.1.1.1</ecNumber>
    </recommendedName>
</protein>
<dbReference type="PROSITE" id="PS00395">
    <property type="entry name" value="ALANINE_RACEMASE"/>
    <property type="match status" value="1"/>
</dbReference>
<feature type="active site" description="Proton acceptor; specific for D-alanine" evidence="9">
    <location>
        <position position="37"/>
    </location>
</feature>
<evidence type="ECO:0000256" key="7">
    <source>
        <dbReference type="ARBA" id="ARBA00023235"/>
    </source>
</evidence>
<name>A0ABQ6E006_9GAMM</name>
<gene>
    <name evidence="11" type="primary">alr</name>
    <name evidence="11" type="ORF">GCM10007916_17390</name>
</gene>
<keyword evidence="7 9" id="KW-0413">Isomerase</keyword>
<organism evidence="11 12">
    <name type="scientific">Psychromonas marina</name>
    <dbReference type="NCBI Taxonomy" id="88364"/>
    <lineage>
        <taxon>Bacteria</taxon>
        <taxon>Pseudomonadati</taxon>
        <taxon>Pseudomonadota</taxon>
        <taxon>Gammaproteobacteria</taxon>
        <taxon>Alteromonadales</taxon>
        <taxon>Psychromonadaceae</taxon>
        <taxon>Psychromonas</taxon>
    </lineage>
</organism>
<dbReference type="SMART" id="SM01005">
    <property type="entry name" value="Ala_racemase_C"/>
    <property type="match status" value="1"/>
</dbReference>
<evidence type="ECO:0000256" key="3">
    <source>
        <dbReference type="ARBA" id="ARBA00004752"/>
    </source>
</evidence>
<comment type="function">
    <text evidence="9">Catalyzes the interconversion of L-alanine and D-alanine. May also act on other amino acids.</text>
</comment>
<dbReference type="InterPro" id="IPR009006">
    <property type="entry name" value="Ala_racemase/Decarboxylase_C"/>
</dbReference>
<feature type="domain" description="Alanine racemase C-terminal" evidence="10">
    <location>
        <begin position="236"/>
        <end position="360"/>
    </location>
</feature>
<dbReference type="NCBIfam" id="TIGR00492">
    <property type="entry name" value="alr"/>
    <property type="match status" value="1"/>
</dbReference>
<accession>A0ABQ6E006</accession>
<evidence type="ECO:0000256" key="5">
    <source>
        <dbReference type="ARBA" id="ARBA00013089"/>
    </source>
</evidence>
<dbReference type="CDD" id="cd06827">
    <property type="entry name" value="PLPDE_III_AR_proteobact"/>
    <property type="match status" value="1"/>
</dbReference>
<dbReference type="InterPro" id="IPR000821">
    <property type="entry name" value="Ala_racemase"/>
</dbReference>
<evidence type="ECO:0000256" key="2">
    <source>
        <dbReference type="ARBA" id="ARBA00001933"/>
    </source>
</evidence>
<comment type="caution">
    <text evidence="11">The sequence shown here is derived from an EMBL/GenBank/DDBJ whole genome shotgun (WGS) entry which is preliminary data.</text>
</comment>
<feature type="binding site" evidence="9">
    <location>
        <position position="305"/>
    </location>
    <ligand>
        <name>substrate</name>
    </ligand>
</feature>
<evidence type="ECO:0000256" key="6">
    <source>
        <dbReference type="ARBA" id="ARBA00022898"/>
    </source>
</evidence>
<dbReference type="Pfam" id="PF01168">
    <property type="entry name" value="Ala_racemase_N"/>
    <property type="match status" value="1"/>
</dbReference>
<evidence type="ECO:0000256" key="4">
    <source>
        <dbReference type="ARBA" id="ARBA00007880"/>
    </source>
</evidence>
<feature type="active site" description="Proton acceptor; specific for L-alanine" evidence="9">
    <location>
        <position position="257"/>
    </location>
</feature>
<dbReference type="Proteomes" id="UP001157353">
    <property type="component" value="Unassembled WGS sequence"/>
</dbReference>
<dbReference type="SUPFAM" id="SSF51419">
    <property type="entry name" value="PLP-binding barrel"/>
    <property type="match status" value="1"/>
</dbReference>
<comment type="cofactor">
    <cofactor evidence="2 9">
        <name>pyridoxal 5'-phosphate</name>
        <dbReference type="ChEBI" id="CHEBI:597326"/>
    </cofactor>
</comment>
<evidence type="ECO:0000259" key="10">
    <source>
        <dbReference type="SMART" id="SM01005"/>
    </source>
</evidence>
<dbReference type="InterPro" id="IPR011079">
    <property type="entry name" value="Ala_racemase_C"/>
</dbReference>
<dbReference type="SUPFAM" id="SSF50621">
    <property type="entry name" value="Alanine racemase C-terminal domain-like"/>
    <property type="match status" value="1"/>
</dbReference>
<sequence length="361" mass="39113">MNNGSITRATINLSALKHNQLVLQQQAPNSQILAVIKANAYGHGMVRVAQTLSGIYAFGVARLNEALALRAAGISKPIVLLEGFFHADDLKILVEHNLQTVVHSQQQLDAILASDLNSCLQVWLKLDTGMHRIGFHEAEFDDAYQALKASKNVSKPIHLMTHFNCADELDNNITAEQNRRFKTHIKSDSGLVSSANSAATLAWPQTHADIIRPGIALYGVSPFIDKVAEDFNLQPVMTLKSQLISVRSHQAGESVGYGAGWTATNNTKLGVVAVGYGDGYPRMAPEGTPVLVNGRLVPIVGRVSMDMLTVDLGEHCREQVGDEVILWGKGLPAAQVAKHIGTIAYELVTKLTARVALDYVQ</sequence>
<dbReference type="EMBL" id="BSPQ01000005">
    <property type="protein sequence ID" value="GLS90672.1"/>
    <property type="molecule type" value="Genomic_DNA"/>
</dbReference>
<dbReference type="PRINTS" id="PR00992">
    <property type="entry name" value="ALARACEMASE"/>
</dbReference>
<evidence type="ECO:0000313" key="12">
    <source>
        <dbReference type="Proteomes" id="UP001157353"/>
    </source>
</evidence>
<reference evidence="12" key="1">
    <citation type="journal article" date="2019" name="Int. J. Syst. Evol. Microbiol.">
        <title>The Global Catalogue of Microorganisms (GCM) 10K type strain sequencing project: providing services to taxonomists for standard genome sequencing and annotation.</title>
        <authorList>
            <consortium name="The Broad Institute Genomics Platform"/>
            <consortium name="The Broad Institute Genome Sequencing Center for Infectious Disease"/>
            <person name="Wu L."/>
            <person name="Ma J."/>
        </authorList>
    </citation>
    <scope>NUCLEOTIDE SEQUENCE [LARGE SCALE GENOMIC DNA]</scope>
    <source>
        <strain evidence="12">NBRC 103166</strain>
    </source>
</reference>
<evidence type="ECO:0000313" key="11">
    <source>
        <dbReference type="EMBL" id="GLS90672.1"/>
    </source>
</evidence>
<dbReference type="Pfam" id="PF00842">
    <property type="entry name" value="Ala_racemase_C"/>
    <property type="match status" value="1"/>
</dbReference>
<evidence type="ECO:0000256" key="1">
    <source>
        <dbReference type="ARBA" id="ARBA00000316"/>
    </source>
</evidence>
<dbReference type="HAMAP" id="MF_01201">
    <property type="entry name" value="Ala_racemase"/>
    <property type="match status" value="1"/>
</dbReference>
<proteinExistence type="inferred from homology"/>
<dbReference type="EC" id="5.1.1.1" evidence="5 9"/>
<dbReference type="InterPro" id="IPR001608">
    <property type="entry name" value="Ala_racemase_N"/>
</dbReference>
<dbReference type="InterPro" id="IPR029066">
    <property type="entry name" value="PLP-binding_barrel"/>
</dbReference>
<dbReference type="RefSeq" id="WP_284203794.1">
    <property type="nucleotide sequence ID" value="NZ_BSPQ01000005.1"/>
</dbReference>
<comment type="pathway">
    <text evidence="8 9">Amino-acid biosynthesis; D-alanine biosynthesis; D-alanine from L-alanine: step 1/1.</text>
</comment>
<keyword evidence="12" id="KW-1185">Reference proteome</keyword>
<feature type="binding site" evidence="9">
    <location>
        <position position="132"/>
    </location>
    <ligand>
        <name>substrate</name>
    </ligand>
</feature>
<dbReference type="Gene3D" id="2.40.37.10">
    <property type="entry name" value="Lyase, Ornithine Decarboxylase, Chain A, domain 1"/>
    <property type="match status" value="1"/>
</dbReference>
<comment type="similarity">
    <text evidence="4 9">Belongs to the alanine racemase family.</text>
</comment>
<evidence type="ECO:0000256" key="8">
    <source>
        <dbReference type="ARBA" id="ARBA00037912"/>
    </source>
</evidence>
<comment type="catalytic activity">
    <reaction evidence="1 9">
        <text>L-alanine = D-alanine</text>
        <dbReference type="Rhea" id="RHEA:20249"/>
        <dbReference type="ChEBI" id="CHEBI:57416"/>
        <dbReference type="ChEBI" id="CHEBI:57972"/>
        <dbReference type="EC" id="5.1.1.1"/>
    </reaction>
</comment>
<dbReference type="InterPro" id="IPR020622">
    <property type="entry name" value="Ala_racemase_pyridoxalP-BS"/>
</dbReference>
<dbReference type="Gene3D" id="3.20.20.10">
    <property type="entry name" value="Alanine racemase"/>
    <property type="match status" value="1"/>
</dbReference>
<comment type="pathway">
    <text evidence="3">Cell wall biogenesis; peptidoglycan biosynthesis.</text>
</comment>
<dbReference type="PANTHER" id="PTHR30511:SF4">
    <property type="entry name" value="ALANINE RACEMASE, BIOSYNTHETIC"/>
    <property type="match status" value="1"/>
</dbReference>
<keyword evidence="6 9" id="KW-0663">Pyridoxal phosphate</keyword>
<feature type="modified residue" description="N6-(pyridoxal phosphate)lysine" evidence="9">
    <location>
        <position position="37"/>
    </location>
</feature>
<evidence type="ECO:0000256" key="9">
    <source>
        <dbReference type="HAMAP-Rule" id="MF_01201"/>
    </source>
</evidence>